<dbReference type="PATRIC" id="fig|452.5.peg.1532"/>
<accession>A0A0W0Z412</accession>
<evidence type="ECO:0000256" key="2">
    <source>
        <dbReference type="ARBA" id="ARBA00009677"/>
    </source>
</evidence>
<evidence type="ECO:0000313" key="11">
    <source>
        <dbReference type="Proteomes" id="UP000054877"/>
    </source>
</evidence>
<dbReference type="Pfam" id="PF22692">
    <property type="entry name" value="LlgE_F_G_D1"/>
    <property type="match status" value="1"/>
</dbReference>
<evidence type="ECO:0000256" key="1">
    <source>
        <dbReference type="ARBA" id="ARBA00004117"/>
    </source>
</evidence>
<dbReference type="PANTHER" id="PTHR30435:SF18">
    <property type="entry name" value="FLAGELLAR BASAL-BODY ROD PROTEIN FLGF"/>
    <property type="match status" value="1"/>
</dbReference>
<evidence type="ECO:0000256" key="5">
    <source>
        <dbReference type="ARBA" id="ARBA00040228"/>
    </source>
</evidence>
<gene>
    <name evidence="10" type="primary">flgF</name>
    <name evidence="10" type="ORF">Lspi_1386</name>
</gene>
<comment type="caution">
    <text evidence="10">The sequence shown here is derived from an EMBL/GenBank/DDBJ whole genome shotgun (WGS) entry which is preliminary data.</text>
</comment>
<comment type="similarity">
    <text evidence="2 6">Belongs to the flagella basal body rod proteins family.</text>
</comment>
<dbReference type="STRING" id="452.Lspi_1386"/>
<dbReference type="RefSeq" id="WP_058483562.1">
    <property type="nucleotide sequence ID" value="NZ_CAAAII010000021.1"/>
</dbReference>
<dbReference type="InterPro" id="IPR053967">
    <property type="entry name" value="LlgE_F_G-like_D1"/>
</dbReference>
<dbReference type="NCBIfam" id="TIGR02490">
    <property type="entry name" value="flgF"/>
    <property type="match status" value="1"/>
</dbReference>
<dbReference type="GO" id="GO:0071978">
    <property type="term" value="P:bacterial-type flagellum-dependent swarming motility"/>
    <property type="evidence" value="ECO:0007669"/>
    <property type="project" value="TreeGrafter"/>
</dbReference>
<keyword evidence="10" id="KW-0282">Flagellum</keyword>
<dbReference type="OrthoDB" id="9804559at2"/>
<evidence type="ECO:0000313" key="10">
    <source>
        <dbReference type="EMBL" id="KTD63867.1"/>
    </source>
</evidence>
<comment type="subunit">
    <text evidence="4 6">The basal body constitutes a major portion of the flagellar organelle and consists of five rings (E,L,P,S, and M) mounted on a central rod. The rod consists of about 26 subunits of FlgG in the distal portion, and FlgB, FlgC and FlgF are thought to build up the proximal portion of the rod with about 6 subunits each.</text>
</comment>
<sequence>METILYNIMNGSQSDFTRQTITANNLANINTPGFKADLYSAQSMYMSASSTEMTAMSVDMPLGNDFSDGELITTGRDLDLAVQGKGWFAVQDGGGKEAYTRAGDFKLTENGLLVTSSGRPVLGDGGPISIPPAQRINIGTDGTISIVPLDGAPNELAVLDRIKLVKAEFKDLIKGSDGLMRLNQGGKATTDPSITVIKGALENSNVNAVEQMVNMITAGREFDAHMKVMQTVDENAQRLAQLLHE</sequence>
<dbReference type="InterPro" id="IPR037925">
    <property type="entry name" value="FlgE/F/G-like"/>
</dbReference>
<dbReference type="GO" id="GO:0030694">
    <property type="term" value="C:bacterial-type flagellum basal body, rod"/>
    <property type="evidence" value="ECO:0007669"/>
    <property type="project" value="UniProtKB-UniRule"/>
</dbReference>
<dbReference type="EMBL" id="LNYX01000014">
    <property type="protein sequence ID" value="KTD63867.1"/>
    <property type="molecule type" value="Genomic_DNA"/>
</dbReference>
<proteinExistence type="inferred from homology"/>
<evidence type="ECO:0000256" key="6">
    <source>
        <dbReference type="RuleBase" id="RU362116"/>
    </source>
</evidence>
<dbReference type="InterPro" id="IPR020013">
    <property type="entry name" value="Flagellar_FlgE/F/G"/>
</dbReference>
<dbReference type="Pfam" id="PF06429">
    <property type="entry name" value="Flg_bbr_C"/>
    <property type="match status" value="1"/>
</dbReference>
<dbReference type="InterPro" id="IPR010930">
    <property type="entry name" value="Flg_bb/hook_C_dom"/>
</dbReference>
<reference evidence="10 11" key="1">
    <citation type="submission" date="2015-11" db="EMBL/GenBank/DDBJ databases">
        <title>Genomic analysis of 38 Legionella species identifies large and diverse effector repertoires.</title>
        <authorList>
            <person name="Burstein D."/>
            <person name="Amaro F."/>
            <person name="Zusman T."/>
            <person name="Lifshitz Z."/>
            <person name="Cohen O."/>
            <person name="Gilbert J.A."/>
            <person name="Pupko T."/>
            <person name="Shuman H.A."/>
            <person name="Segal G."/>
        </authorList>
    </citation>
    <scope>NUCLEOTIDE SEQUENCE [LARGE SCALE GENOMIC DNA]</scope>
    <source>
        <strain evidence="10 11">Mt.St.Helens-9</strain>
    </source>
</reference>
<organism evidence="10 11">
    <name type="scientific">Legionella spiritensis</name>
    <dbReference type="NCBI Taxonomy" id="452"/>
    <lineage>
        <taxon>Bacteria</taxon>
        <taxon>Pseudomonadati</taxon>
        <taxon>Pseudomonadota</taxon>
        <taxon>Gammaproteobacteria</taxon>
        <taxon>Legionellales</taxon>
        <taxon>Legionellaceae</taxon>
        <taxon>Legionella</taxon>
    </lineage>
</organism>
<evidence type="ECO:0000259" key="7">
    <source>
        <dbReference type="Pfam" id="PF00460"/>
    </source>
</evidence>
<dbReference type="PANTHER" id="PTHR30435">
    <property type="entry name" value="FLAGELLAR PROTEIN"/>
    <property type="match status" value="1"/>
</dbReference>
<feature type="domain" description="Flagellar basal-body/hook protein C-terminal" evidence="8">
    <location>
        <begin position="198"/>
        <end position="242"/>
    </location>
</feature>
<evidence type="ECO:0000256" key="4">
    <source>
        <dbReference type="ARBA" id="ARBA00038560"/>
    </source>
</evidence>
<name>A0A0W0Z412_LEGSP</name>
<dbReference type="Proteomes" id="UP000054877">
    <property type="component" value="Unassembled WGS sequence"/>
</dbReference>
<dbReference type="NCBIfam" id="TIGR03506">
    <property type="entry name" value="FlgEFG_subfam"/>
    <property type="match status" value="1"/>
</dbReference>
<evidence type="ECO:0000259" key="9">
    <source>
        <dbReference type="Pfam" id="PF22692"/>
    </source>
</evidence>
<dbReference type="InterPro" id="IPR019776">
    <property type="entry name" value="Flagellar_basal_body_rod_CS"/>
</dbReference>
<dbReference type="NCBIfam" id="NF009280">
    <property type="entry name" value="PRK12640.1"/>
    <property type="match status" value="1"/>
</dbReference>
<feature type="domain" description="Flagellar basal body rod protein N-terminal" evidence="7">
    <location>
        <begin position="6"/>
        <end position="35"/>
    </location>
</feature>
<dbReference type="SUPFAM" id="SSF117143">
    <property type="entry name" value="Flagellar hook protein flgE"/>
    <property type="match status" value="1"/>
</dbReference>
<evidence type="ECO:0000259" key="8">
    <source>
        <dbReference type="Pfam" id="PF06429"/>
    </source>
</evidence>
<protein>
    <recommendedName>
        <fullName evidence="5 6">Flagellar basal-body rod protein FlgF</fullName>
    </recommendedName>
</protein>
<keyword evidence="10" id="KW-0966">Cell projection</keyword>
<dbReference type="InterPro" id="IPR001444">
    <property type="entry name" value="Flag_bb_rod_N"/>
</dbReference>
<dbReference type="InterPro" id="IPR012836">
    <property type="entry name" value="FlgF"/>
</dbReference>
<dbReference type="Pfam" id="PF00460">
    <property type="entry name" value="Flg_bb_rod"/>
    <property type="match status" value="1"/>
</dbReference>
<comment type="subcellular location">
    <subcellularLocation>
        <location evidence="1 6">Bacterial flagellum basal body</location>
    </subcellularLocation>
</comment>
<keyword evidence="3 6" id="KW-0975">Bacterial flagellum</keyword>
<evidence type="ECO:0000256" key="3">
    <source>
        <dbReference type="ARBA" id="ARBA00023143"/>
    </source>
</evidence>
<dbReference type="PROSITE" id="PS00588">
    <property type="entry name" value="FLAGELLA_BB_ROD"/>
    <property type="match status" value="1"/>
</dbReference>
<keyword evidence="10" id="KW-0969">Cilium</keyword>
<keyword evidence="11" id="KW-1185">Reference proteome</keyword>
<dbReference type="AlphaFoldDB" id="A0A0W0Z412"/>
<feature type="domain" description="Flagellar hook protein FlgE/F/G-like D1" evidence="9">
    <location>
        <begin position="81"/>
        <end position="145"/>
    </location>
</feature>